<proteinExistence type="inferred from homology"/>
<evidence type="ECO:0000256" key="6">
    <source>
        <dbReference type="ARBA" id="ARBA00023136"/>
    </source>
</evidence>
<dbReference type="PANTHER" id="PTHR31752:SF44">
    <property type="entry name" value="AUXIN EFFLUX CARRIER COMPONENT"/>
    <property type="match status" value="1"/>
</dbReference>
<organism evidence="10 11">
    <name type="scientific">Colocasia esculenta</name>
    <name type="common">Wild taro</name>
    <name type="synonym">Arum esculentum</name>
    <dbReference type="NCBI Taxonomy" id="4460"/>
    <lineage>
        <taxon>Eukaryota</taxon>
        <taxon>Viridiplantae</taxon>
        <taxon>Streptophyta</taxon>
        <taxon>Embryophyta</taxon>
        <taxon>Tracheophyta</taxon>
        <taxon>Spermatophyta</taxon>
        <taxon>Magnoliopsida</taxon>
        <taxon>Liliopsida</taxon>
        <taxon>Araceae</taxon>
        <taxon>Aroideae</taxon>
        <taxon>Colocasieae</taxon>
        <taxon>Colocasia</taxon>
    </lineage>
</organism>
<dbReference type="PANTHER" id="PTHR31752">
    <property type="entry name" value="AUXIN EFFLUX CARRIER COMPONENT 1B-RELATED"/>
    <property type="match status" value="1"/>
</dbReference>
<evidence type="ECO:0000256" key="2">
    <source>
        <dbReference type="ARBA" id="ARBA00009177"/>
    </source>
</evidence>
<comment type="caution">
    <text evidence="8">Lacks conserved residue(s) required for the propagation of feature annotation.</text>
</comment>
<dbReference type="GO" id="GO:0005783">
    <property type="term" value="C:endoplasmic reticulum"/>
    <property type="evidence" value="ECO:0007669"/>
    <property type="project" value="TreeGrafter"/>
</dbReference>
<keyword evidence="3 8" id="KW-0813">Transport</keyword>
<name>A0A843U8I1_COLES</name>
<feature type="transmembrane region" description="Helical" evidence="8">
    <location>
        <begin position="413"/>
        <end position="435"/>
    </location>
</feature>
<feature type="region of interest" description="Disordered" evidence="9">
    <location>
        <begin position="293"/>
        <end position="330"/>
    </location>
</feature>
<comment type="function">
    <text evidence="8">May act as a component of the auxin efflux carrier.</text>
</comment>
<comment type="similarity">
    <text evidence="2 8">Belongs to the auxin efflux carrier (TC 2.A.69.1) family.</text>
</comment>
<keyword evidence="7 8" id="KW-0927">Auxin signaling pathway</keyword>
<feature type="transmembrane region" description="Helical" evidence="8">
    <location>
        <begin position="442"/>
        <end position="461"/>
    </location>
</feature>
<dbReference type="GO" id="GO:0009734">
    <property type="term" value="P:auxin-activated signaling pathway"/>
    <property type="evidence" value="ECO:0007669"/>
    <property type="project" value="UniProtKB-UniRule"/>
</dbReference>
<comment type="caution">
    <text evidence="10">The sequence shown here is derived from an EMBL/GenBank/DDBJ whole genome shotgun (WGS) entry which is preliminary data.</text>
</comment>
<protein>
    <recommendedName>
        <fullName evidence="8">Auxin efflux carrier component</fullName>
    </recommendedName>
</protein>
<feature type="compositionally biased region" description="Low complexity" evidence="9">
    <location>
        <begin position="320"/>
        <end position="330"/>
    </location>
</feature>
<comment type="subcellular location">
    <subcellularLocation>
        <location evidence="1 8">Membrane</location>
        <topology evidence="1 8">Multi-pass membrane protein</topology>
    </subcellularLocation>
</comment>
<feature type="transmembrane region" description="Helical" evidence="8">
    <location>
        <begin position="98"/>
        <end position="120"/>
    </location>
</feature>
<dbReference type="InterPro" id="IPR051107">
    <property type="entry name" value="Auxin_Efflux_Carrier"/>
</dbReference>
<feature type="transmembrane region" description="Helical" evidence="8">
    <location>
        <begin position="473"/>
        <end position="497"/>
    </location>
</feature>
<keyword evidence="11" id="KW-1185">Reference proteome</keyword>
<evidence type="ECO:0000256" key="5">
    <source>
        <dbReference type="ARBA" id="ARBA00022989"/>
    </source>
</evidence>
<evidence type="ECO:0000313" key="11">
    <source>
        <dbReference type="Proteomes" id="UP000652761"/>
    </source>
</evidence>
<accession>A0A843U8I1</accession>
<dbReference type="InterPro" id="IPR014024">
    <property type="entry name" value="Auxin_eff_plant"/>
</dbReference>
<reference evidence="10" key="1">
    <citation type="submission" date="2017-07" db="EMBL/GenBank/DDBJ databases">
        <title>Taro Niue Genome Assembly and Annotation.</title>
        <authorList>
            <person name="Atibalentja N."/>
            <person name="Keating K."/>
            <person name="Fields C.J."/>
        </authorList>
    </citation>
    <scope>NUCLEOTIDE SEQUENCE</scope>
    <source>
        <strain evidence="10">Niue_2</strain>
        <tissue evidence="10">Leaf</tissue>
    </source>
</reference>
<sequence length="543" mass="59385">MITSKDLYSVLTAVVPLYTTMLLAYASVRWWRLFTQEQCAGINRFVAVFAVPLLSFEFISRIDPFRLHLPFLAADTASKLLILVGALAWVGFARGGTLDWAITAFSLASLPNTLVMGIPLLKAMYGDDQEGLMVQVVVLQCVVWYTLLLFLFEYRAAARGLTVQGGAVNVAGEGANPATPPQAEEDGVVVGVAMARRSPDPDQQRGPVLISKVVPESGQPPVQAEEGDDVRELRIFVWSCSFCCIPQGKPCMETPASRFEMLYMNMRTSRKPLELTGLAPFFLLTGRREQALQTCSKEEVEEKGKEAPQGGSGAPDAEKSPGSSGSTTMPSSQMVKVILRMVWWKLVRNPNSYASLLGLSWALASCRWNIKKPQIMDNSITILSNAGLGMAMFSLGLFMAMQPRIVACGYKLAAYGMVLRFLTGPVMMAIASLGVGLRGKTLQLSIVQAALPQGIVPFVFAREYNLHPDVLSTAVIFGMIVSLPITVLYYILLSFYGGPQLRLDLRRGLKHGTDDVSRKGRKAFGRSLSHLTFNFCAYLGVHS</sequence>
<dbReference type="Proteomes" id="UP000652761">
    <property type="component" value="Unassembled WGS sequence"/>
</dbReference>
<dbReference type="Pfam" id="PF03547">
    <property type="entry name" value="Mem_trans"/>
    <property type="match status" value="1"/>
</dbReference>
<evidence type="ECO:0000256" key="1">
    <source>
        <dbReference type="ARBA" id="ARBA00004141"/>
    </source>
</evidence>
<evidence type="ECO:0000256" key="8">
    <source>
        <dbReference type="RuleBase" id="RU362108"/>
    </source>
</evidence>
<keyword evidence="6 8" id="KW-0472">Membrane</keyword>
<keyword evidence="5 8" id="KW-1133">Transmembrane helix</keyword>
<dbReference type="EMBL" id="NMUH01000476">
    <property type="protein sequence ID" value="MQL79795.1"/>
    <property type="molecule type" value="Genomic_DNA"/>
</dbReference>
<dbReference type="GO" id="GO:0005886">
    <property type="term" value="C:plasma membrane"/>
    <property type="evidence" value="ECO:0007669"/>
    <property type="project" value="TreeGrafter"/>
</dbReference>
<dbReference type="GO" id="GO:0010329">
    <property type="term" value="F:auxin efflux transmembrane transporter activity"/>
    <property type="evidence" value="ECO:0007669"/>
    <property type="project" value="TreeGrafter"/>
</dbReference>
<dbReference type="OrthoDB" id="756449at2759"/>
<dbReference type="AlphaFoldDB" id="A0A843U8I1"/>
<feature type="transmembrane region" description="Helical" evidence="8">
    <location>
        <begin position="382"/>
        <end position="401"/>
    </location>
</feature>
<evidence type="ECO:0000256" key="7">
    <source>
        <dbReference type="ARBA" id="ARBA00023294"/>
    </source>
</evidence>
<feature type="transmembrane region" description="Helical" evidence="8">
    <location>
        <begin position="71"/>
        <end position="92"/>
    </location>
</feature>
<evidence type="ECO:0000256" key="3">
    <source>
        <dbReference type="ARBA" id="ARBA00022448"/>
    </source>
</evidence>
<evidence type="ECO:0000313" key="10">
    <source>
        <dbReference type="EMBL" id="MQL79795.1"/>
    </source>
</evidence>
<evidence type="ECO:0000256" key="9">
    <source>
        <dbReference type="SAM" id="MobiDB-lite"/>
    </source>
</evidence>
<dbReference type="NCBIfam" id="TIGR00946">
    <property type="entry name" value="2a69"/>
    <property type="match status" value="1"/>
</dbReference>
<dbReference type="GO" id="GO:0009926">
    <property type="term" value="P:auxin polar transport"/>
    <property type="evidence" value="ECO:0007669"/>
    <property type="project" value="TreeGrafter"/>
</dbReference>
<dbReference type="InterPro" id="IPR004776">
    <property type="entry name" value="Mem_transp_PIN-like"/>
</dbReference>
<feature type="transmembrane region" description="Helical" evidence="8">
    <location>
        <begin position="132"/>
        <end position="152"/>
    </location>
</feature>
<evidence type="ECO:0000256" key="4">
    <source>
        <dbReference type="ARBA" id="ARBA00022692"/>
    </source>
</evidence>
<gene>
    <name evidence="10" type="ORF">Taro_012229</name>
</gene>
<feature type="compositionally biased region" description="Basic and acidic residues" evidence="9">
    <location>
        <begin position="293"/>
        <end position="306"/>
    </location>
</feature>
<feature type="transmembrane region" description="Helical" evidence="8">
    <location>
        <begin position="7"/>
        <end position="28"/>
    </location>
</feature>
<keyword evidence="4 8" id="KW-0812">Transmembrane</keyword>